<dbReference type="RefSeq" id="WP_089811326.1">
    <property type="nucleotide sequence ID" value="NZ_FOYT01000007.1"/>
</dbReference>
<reference evidence="3" key="1">
    <citation type="submission" date="2016-10" db="EMBL/GenBank/DDBJ databases">
        <authorList>
            <person name="Varghese N."/>
            <person name="Submissions S."/>
        </authorList>
    </citation>
    <scope>NUCLEOTIDE SEQUENCE [LARGE SCALE GENOMIC DNA]</scope>
    <source>
        <strain evidence="3">CGMCC 1.7736</strain>
    </source>
</reference>
<proteinExistence type="predicted"/>
<keyword evidence="1" id="KW-0812">Transmembrane</keyword>
<protein>
    <submittedName>
        <fullName evidence="2">Uncharacterized protein</fullName>
    </submittedName>
</protein>
<dbReference type="OrthoDB" id="214459at2157"/>
<evidence type="ECO:0000313" key="2">
    <source>
        <dbReference type="EMBL" id="SFR75510.1"/>
    </source>
</evidence>
<keyword evidence="1" id="KW-0472">Membrane</keyword>
<dbReference type="AlphaFoldDB" id="A0A1I6JAF5"/>
<name>A0A1I6JAF5_9EURY</name>
<keyword evidence="3" id="KW-1185">Reference proteome</keyword>
<accession>A0A1I6JAF5</accession>
<organism evidence="2 3">
    <name type="scientific">Halogeometricum rufum</name>
    <dbReference type="NCBI Taxonomy" id="553469"/>
    <lineage>
        <taxon>Archaea</taxon>
        <taxon>Methanobacteriati</taxon>
        <taxon>Methanobacteriota</taxon>
        <taxon>Stenosarchaea group</taxon>
        <taxon>Halobacteria</taxon>
        <taxon>Halobacteriales</taxon>
        <taxon>Haloferacaceae</taxon>
        <taxon>Halogeometricum</taxon>
    </lineage>
</organism>
<dbReference type="Proteomes" id="UP000198531">
    <property type="component" value="Unassembled WGS sequence"/>
</dbReference>
<keyword evidence="1" id="KW-1133">Transmembrane helix</keyword>
<evidence type="ECO:0000256" key="1">
    <source>
        <dbReference type="SAM" id="Phobius"/>
    </source>
</evidence>
<gene>
    <name evidence="2" type="ORF">SAMN04487947_4172</name>
</gene>
<feature type="transmembrane region" description="Helical" evidence="1">
    <location>
        <begin position="260"/>
        <end position="281"/>
    </location>
</feature>
<evidence type="ECO:0000313" key="3">
    <source>
        <dbReference type="Proteomes" id="UP000198531"/>
    </source>
</evidence>
<dbReference type="EMBL" id="FOYT01000007">
    <property type="protein sequence ID" value="SFR75510.1"/>
    <property type="molecule type" value="Genomic_DNA"/>
</dbReference>
<sequence>MQRRAAAIYVALFIVIGAASYSLVATAEAPHIEFQNPEYELTSGDTFEAGSQTYNVQEITAQMQGGGHGGSASLARSGTLNYTNQTARYTVTWENNSTVTLDDTEWRVLTTGEENDTRFTLREDINESVLLQEDPNAADELARYNGSSWVVVRENGSERLVAPDNYFPEPESRTYEQGDTLPYEGNETTITSVSPDAVELAWNAPRMVTVDVANEGNVTLGDRTYLAHFPDNSTLQLTTDFESYRAQTEEIDTFHTHESGLWGVSILSFLTAVFLIGLAYMPSRY</sequence>
<dbReference type="STRING" id="553469.SAMN04487947_4172"/>